<dbReference type="STRING" id="1514971.AUR64_06560"/>
<comment type="caution">
    <text evidence="1">The sequence shown here is derived from an EMBL/GenBank/DDBJ whole genome shotgun (WGS) entry which is preliminary data.</text>
</comment>
<dbReference type="InterPro" id="IPR044561">
    <property type="entry name" value="ACT_ThrD-II-like"/>
</dbReference>
<dbReference type="RefSeq" id="WP_058580643.1">
    <property type="nucleotide sequence ID" value="NZ_LOPU01000016.1"/>
</dbReference>
<keyword evidence="2" id="KW-1185">Reference proteome</keyword>
<organism evidence="1 2">
    <name type="scientific">Haloprofundus marisrubri</name>
    <dbReference type="NCBI Taxonomy" id="1514971"/>
    <lineage>
        <taxon>Archaea</taxon>
        <taxon>Methanobacteriati</taxon>
        <taxon>Methanobacteriota</taxon>
        <taxon>Stenosarchaea group</taxon>
        <taxon>Halobacteria</taxon>
        <taxon>Halobacteriales</taxon>
        <taxon>Haloferacaceae</taxon>
        <taxon>Haloprofundus</taxon>
    </lineage>
</organism>
<gene>
    <name evidence="1" type="ORF">AUR64_06560</name>
</gene>
<dbReference type="AlphaFoldDB" id="A0A0W1RE00"/>
<dbReference type="OrthoDB" id="60296at2157"/>
<dbReference type="InterPro" id="IPR045865">
    <property type="entry name" value="ACT-like_dom_sf"/>
</dbReference>
<proteinExistence type="predicted"/>
<dbReference type="CDD" id="cd04886">
    <property type="entry name" value="ACT_ThrD-II-like"/>
    <property type="match status" value="1"/>
</dbReference>
<dbReference type="SUPFAM" id="SSF55021">
    <property type="entry name" value="ACT-like"/>
    <property type="match status" value="1"/>
</dbReference>
<evidence type="ECO:0000313" key="2">
    <source>
        <dbReference type="Proteomes" id="UP000054387"/>
    </source>
</evidence>
<reference evidence="1 2" key="1">
    <citation type="submission" date="2015-12" db="EMBL/GenBank/DDBJ databases">
        <title>Haloprofundus marisrubri gen. nov., sp. nov., an extremely halophilic archaeon isolated from the Discovery deep brine-seawater interface in the Red Sea.</title>
        <authorList>
            <person name="Zhang G."/>
            <person name="Stingl U."/>
            <person name="Rashid M."/>
        </authorList>
    </citation>
    <scope>NUCLEOTIDE SEQUENCE [LARGE SCALE GENOMIC DNA]</scope>
    <source>
        <strain evidence="1 2">SB9</strain>
    </source>
</reference>
<dbReference type="Proteomes" id="UP000054387">
    <property type="component" value="Unassembled WGS sequence"/>
</dbReference>
<name>A0A0W1RE00_9EURY</name>
<accession>A0A0W1RE00</accession>
<evidence type="ECO:0000313" key="1">
    <source>
        <dbReference type="EMBL" id="KTG10845.1"/>
    </source>
</evidence>
<sequence length="175" mass="18934">MSDSETPQPHTVRLELVDEPGQLLAALRPIADNGGNLLSIYHERGNLTPRGHIPVEVDLECPPDRFGTVVDALRKNGVNVIQAGAERYGEQLTVLLVGHLVDTDLSDTLRSIEKCASATLEDLSVSAPEGRDEESSARLRLATQAGKRADVLGVVREIADRKELRVVEPLAEGSK</sequence>
<protein>
    <submittedName>
        <fullName evidence="1">Amino acid-binding protein</fullName>
    </submittedName>
</protein>
<dbReference type="EMBL" id="LOPU01000016">
    <property type="protein sequence ID" value="KTG10845.1"/>
    <property type="molecule type" value="Genomic_DNA"/>
</dbReference>